<dbReference type="InterPro" id="IPR000858">
    <property type="entry name" value="S_locus_glycoprot_dom"/>
</dbReference>
<feature type="chain" id="PRO_5025387846" description="Receptor-like serine/threonine-protein kinase" evidence="21">
    <location>
        <begin position="27"/>
        <end position="826"/>
    </location>
</feature>
<dbReference type="Pfam" id="PF07714">
    <property type="entry name" value="PK_Tyr_Ser-Thr"/>
    <property type="match status" value="1"/>
</dbReference>
<evidence type="ECO:0000256" key="2">
    <source>
        <dbReference type="ARBA" id="ARBA00022527"/>
    </source>
</evidence>
<dbReference type="PROSITE" id="PS00107">
    <property type="entry name" value="PROTEIN_KINASE_ATP"/>
    <property type="match status" value="1"/>
</dbReference>
<dbReference type="Gene3D" id="1.10.510.10">
    <property type="entry name" value="Transferase(Phosphotransferase) domain 1"/>
    <property type="match status" value="1"/>
</dbReference>
<keyword evidence="7 17" id="KW-0547">Nucleotide-binding</keyword>
<dbReference type="SMART" id="SM00473">
    <property type="entry name" value="PAN_AP"/>
    <property type="match status" value="1"/>
</dbReference>
<dbReference type="CDD" id="cd01098">
    <property type="entry name" value="PAN_AP_plant"/>
    <property type="match status" value="1"/>
</dbReference>
<dbReference type="GO" id="GO:0048544">
    <property type="term" value="P:recognition of pollen"/>
    <property type="evidence" value="ECO:0007669"/>
    <property type="project" value="InterPro"/>
</dbReference>
<keyword evidence="9 17" id="KW-0067">ATP-binding</keyword>
<dbReference type="FunFam" id="3.50.4.10:FF:000002">
    <property type="entry name" value="G-type lectin S-receptor-like serine/threonine-protein kinase"/>
    <property type="match status" value="1"/>
</dbReference>
<dbReference type="InterPro" id="IPR003609">
    <property type="entry name" value="Pan_app"/>
</dbReference>
<keyword evidence="12" id="KW-1015">Disulfide bond</keyword>
<evidence type="ECO:0000256" key="20">
    <source>
        <dbReference type="SAM" id="Phobius"/>
    </source>
</evidence>
<dbReference type="Pfam" id="PF08276">
    <property type="entry name" value="PAN_2"/>
    <property type="match status" value="1"/>
</dbReference>
<evidence type="ECO:0000256" key="21">
    <source>
        <dbReference type="SAM" id="SignalP"/>
    </source>
</evidence>
<organism evidence="25 26">
    <name type="scientific">Morella rubra</name>
    <name type="common">Chinese bayberry</name>
    <dbReference type="NCBI Taxonomy" id="262757"/>
    <lineage>
        <taxon>Eukaryota</taxon>
        <taxon>Viridiplantae</taxon>
        <taxon>Streptophyta</taxon>
        <taxon>Embryophyta</taxon>
        <taxon>Tracheophyta</taxon>
        <taxon>Spermatophyta</taxon>
        <taxon>Magnoliopsida</taxon>
        <taxon>eudicotyledons</taxon>
        <taxon>Gunneridae</taxon>
        <taxon>Pentapetalae</taxon>
        <taxon>rosids</taxon>
        <taxon>fabids</taxon>
        <taxon>Fagales</taxon>
        <taxon>Myricaceae</taxon>
        <taxon>Morella</taxon>
    </lineage>
</organism>
<evidence type="ECO:0000256" key="10">
    <source>
        <dbReference type="ARBA" id="ARBA00022989"/>
    </source>
</evidence>
<keyword evidence="5 20" id="KW-0812">Transmembrane</keyword>
<feature type="region of interest" description="Disordered" evidence="19">
    <location>
        <begin position="789"/>
        <end position="826"/>
    </location>
</feature>
<dbReference type="InterPro" id="IPR011009">
    <property type="entry name" value="Kinase-like_dom_sf"/>
</dbReference>
<feature type="signal peptide" evidence="21">
    <location>
        <begin position="1"/>
        <end position="26"/>
    </location>
</feature>
<evidence type="ECO:0000256" key="9">
    <source>
        <dbReference type="ARBA" id="ARBA00022840"/>
    </source>
</evidence>
<dbReference type="OrthoDB" id="785331at2759"/>
<dbReference type="InterPro" id="IPR001480">
    <property type="entry name" value="Bulb-type_lectin_dom"/>
</dbReference>
<evidence type="ECO:0000256" key="17">
    <source>
        <dbReference type="PIRNR" id="PIRNR000641"/>
    </source>
</evidence>
<evidence type="ECO:0000259" key="22">
    <source>
        <dbReference type="PROSITE" id="PS50011"/>
    </source>
</evidence>
<dbReference type="InterPro" id="IPR001245">
    <property type="entry name" value="Ser-Thr/Tyr_kinase_cat_dom"/>
</dbReference>
<evidence type="ECO:0000256" key="1">
    <source>
        <dbReference type="ARBA" id="ARBA00004479"/>
    </source>
</evidence>
<dbReference type="EC" id="2.7.11.1" evidence="17"/>
<dbReference type="GO" id="GO:0016020">
    <property type="term" value="C:membrane"/>
    <property type="evidence" value="ECO:0007669"/>
    <property type="project" value="UniProtKB-SubCell"/>
</dbReference>
<protein>
    <recommendedName>
        <fullName evidence="17">Receptor-like serine/threonine-protein kinase</fullName>
        <ecNumber evidence="17">2.7.11.1</ecNumber>
    </recommendedName>
</protein>
<dbReference type="CDD" id="cd00028">
    <property type="entry name" value="B_lectin"/>
    <property type="match status" value="1"/>
</dbReference>
<evidence type="ECO:0000256" key="15">
    <source>
        <dbReference type="ARBA" id="ARBA00047899"/>
    </source>
</evidence>
<dbReference type="PROSITE" id="PS00108">
    <property type="entry name" value="PROTEIN_KINASE_ST"/>
    <property type="match status" value="1"/>
</dbReference>
<comment type="similarity">
    <text evidence="17">Belongs to the protein kinase superfamily. Ser/Thr protein kinase family.</text>
</comment>
<keyword evidence="13" id="KW-0675">Receptor</keyword>
<dbReference type="Pfam" id="PF00954">
    <property type="entry name" value="S_locus_glycop"/>
    <property type="match status" value="1"/>
</dbReference>
<dbReference type="GO" id="GO:0004674">
    <property type="term" value="F:protein serine/threonine kinase activity"/>
    <property type="evidence" value="ECO:0007669"/>
    <property type="project" value="UniProtKB-KW"/>
</dbReference>
<dbReference type="FunFam" id="2.90.10.10:FF:000004">
    <property type="entry name" value="G-type lectin S-receptor-like serine/threonine-protein kinase"/>
    <property type="match status" value="1"/>
</dbReference>
<dbReference type="FunFam" id="3.30.200.20:FF:000195">
    <property type="entry name" value="G-type lectin S-receptor-like serine/threonine-protein kinase"/>
    <property type="match status" value="1"/>
</dbReference>
<dbReference type="Gene3D" id="3.30.200.20">
    <property type="entry name" value="Phosphorylase Kinase, domain 1"/>
    <property type="match status" value="1"/>
</dbReference>
<feature type="domain" description="Bulb-type lectin" evidence="23">
    <location>
        <begin position="27"/>
        <end position="148"/>
    </location>
</feature>
<sequence length="826" mass="92728">MRGPMKAFSVLYFLCCTFSISVVSTAVDTIGTTQSIKGGATIVSTGGIFELGFFSPGNSKSRYVGIWYGKISTRTVVWVANRDIPINDTSGVLRLSEEGILVLIDDTNSTIWSSNPSRSVNNPVAQLLDTGNLVVRDGNDNDPENFLWQSFDYPCDTFLAGMKYGFNLATGINRVLTSWNSSDDPSSGDFTNELDPNGVPQFYLRQGSVVMYRTGPWNGLRFTGMPNLKPNPIYTYEFVYSPKEDYYSYQLINNSVVSMMVLTPDGNLQRFIWIDSSQSWNVYLTAQVDGCDRYALCGAYGSCNINNSPACGCLEGFIPKFPQDWNAADWSHGCVRKVPLKCRDGEGFLKYSGIKLPDTRESWYNMTMDLNECKKLCLKNCSCTAYSSWDVRGGGRGCILWFVELIDIREYPENGQDIYIRMDASELAAYRRSKRVRTIVISVVCLGMALLGLCLMLFVLKKKPRREGNIVDDPEQKSTDGSKSENFDLPLFDFATIACATENFSNKNGLGQGGFGQVYKGILKEGQEIAVKRLSSESRQGLDEFKNEVSSIAKLQHRNLVKLLGCCIQEDERMLIYEYMCNKSLDSFIFDPKQSRLLDWPKRFHIINGIARGLLYLHQDSRLRIIHRDLKASNVLLDNEMNPKISDFGMAKIFGGDETEARTRRVLGPMFLCSGYMSPEYTIDGLFSVKSDVFSFGVLVLEIVSGKRNRGFCHQDHKLNLLGHAWRLYKEDRPIFELIDKSVKDSCNPAQVSRSVHVGLLCVQQCPDKRPSMSTVVLMLSSETALPMPQEPGFLIDRDPSDMDSSPSRRERSSSNGLTISLPEPR</sequence>
<dbReference type="PANTHER" id="PTHR32444">
    <property type="entry name" value="BULB-TYPE LECTIN DOMAIN-CONTAINING PROTEIN"/>
    <property type="match status" value="1"/>
</dbReference>
<keyword evidence="10 20" id="KW-1133">Transmembrane helix</keyword>
<keyword evidence="4 17" id="KW-0808">Transferase</keyword>
<feature type="domain" description="Protein kinase" evidence="22">
    <location>
        <begin position="504"/>
        <end position="786"/>
    </location>
</feature>
<evidence type="ECO:0000256" key="16">
    <source>
        <dbReference type="ARBA" id="ARBA00048679"/>
    </source>
</evidence>
<evidence type="ECO:0000256" key="11">
    <source>
        <dbReference type="ARBA" id="ARBA00023136"/>
    </source>
</evidence>
<evidence type="ECO:0000256" key="18">
    <source>
        <dbReference type="PROSITE-ProRule" id="PRU10141"/>
    </source>
</evidence>
<dbReference type="PROSITE" id="PS50927">
    <property type="entry name" value="BULB_LECTIN"/>
    <property type="match status" value="1"/>
</dbReference>
<dbReference type="Gene3D" id="3.50.4.10">
    <property type="entry name" value="Hepatocyte Growth Factor"/>
    <property type="match status" value="1"/>
</dbReference>
<comment type="subcellular location">
    <subcellularLocation>
        <location evidence="1">Membrane</location>
        <topology evidence="1">Single-pass type I membrane protein</topology>
    </subcellularLocation>
</comment>
<dbReference type="GO" id="GO:0005524">
    <property type="term" value="F:ATP binding"/>
    <property type="evidence" value="ECO:0007669"/>
    <property type="project" value="UniProtKB-UniRule"/>
</dbReference>
<evidence type="ECO:0000256" key="4">
    <source>
        <dbReference type="ARBA" id="ARBA00022679"/>
    </source>
</evidence>
<comment type="caution">
    <text evidence="25">The sequence shown here is derived from an EMBL/GenBank/DDBJ whole genome shotgun (WGS) entry which is preliminary data.</text>
</comment>
<dbReference type="InterPro" id="IPR017441">
    <property type="entry name" value="Protein_kinase_ATP_BS"/>
</dbReference>
<keyword evidence="11 20" id="KW-0472">Membrane</keyword>
<evidence type="ECO:0000256" key="7">
    <source>
        <dbReference type="ARBA" id="ARBA00022741"/>
    </source>
</evidence>
<evidence type="ECO:0000256" key="3">
    <source>
        <dbReference type="ARBA" id="ARBA00022553"/>
    </source>
</evidence>
<keyword evidence="26" id="KW-1185">Reference proteome</keyword>
<evidence type="ECO:0000256" key="5">
    <source>
        <dbReference type="ARBA" id="ARBA00022692"/>
    </source>
</evidence>
<dbReference type="SMART" id="SM00220">
    <property type="entry name" value="S_TKc"/>
    <property type="match status" value="1"/>
</dbReference>
<dbReference type="InterPro" id="IPR036426">
    <property type="entry name" value="Bulb-type_lectin_dom_sf"/>
</dbReference>
<evidence type="ECO:0000313" key="26">
    <source>
        <dbReference type="Proteomes" id="UP000516437"/>
    </source>
</evidence>
<keyword evidence="8 17" id="KW-0418">Kinase</keyword>
<evidence type="ECO:0000256" key="6">
    <source>
        <dbReference type="ARBA" id="ARBA00022729"/>
    </source>
</evidence>
<dbReference type="PIRSF" id="PIRSF000641">
    <property type="entry name" value="SRK"/>
    <property type="match status" value="1"/>
</dbReference>
<keyword evidence="6 21" id="KW-0732">Signal</keyword>
<keyword evidence="14" id="KW-0325">Glycoprotein</keyword>
<dbReference type="PANTHER" id="PTHR32444:SF98">
    <property type="entry name" value="RECEPTOR-LIKE SERINE_THREONINE-PROTEIN KINASE"/>
    <property type="match status" value="1"/>
</dbReference>
<dbReference type="PROSITE" id="PS50011">
    <property type="entry name" value="PROTEIN_KINASE_DOM"/>
    <property type="match status" value="1"/>
</dbReference>
<dbReference type="PROSITE" id="PS50948">
    <property type="entry name" value="PAN"/>
    <property type="match status" value="1"/>
</dbReference>
<evidence type="ECO:0000313" key="25">
    <source>
        <dbReference type="EMBL" id="KAB1215251.1"/>
    </source>
</evidence>
<dbReference type="Proteomes" id="UP000516437">
    <property type="component" value="Chromosome 4"/>
</dbReference>
<dbReference type="SMART" id="SM00108">
    <property type="entry name" value="B_lectin"/>
    <property type="match status" value="1"/>
</dbReference>
<evidence type="ECO:0000256" key="14">
    <source>
        <dbReference type="ARBA" id="ARBA00023180"/>
    </source>
</evidence>
<gene>
    <name evidence="25" type="ORF">CJ030_MR4G004190</name>
</gene>
<comment type="catalytic activity">
    <reaction evidence="15 17">
        <text>L-threonyl-[protein] + ATP = O-phospho-L-threonyl-[protein] + ADP + H(+)</text>
        <dbReference type="Rhea" id="RHEA:46608"/>
        <dbReference type="Rhea" id="RHEA-COMP:11060"/>
        <dbReference type="Rhea" id="RHEA-COMP:11605"/>
        <dbReference type="ChEBI" id="CHEBI:15378"/>
        <dbReference type="ChEBI" id="CHEBI:30013"/>
        <dbReference type="ChEBI" id="CHEBI:30616"/>
        <dbReference type="ChEBI" id="CHEBI:61977"/>
        <dbReference type="ChEBI" id="CHEBI:456216"/>
        <dbReference type="EC" id="2.7.11.1"/>
    </reaction>
</comment>
<dbReference type="Gene3D" id="2.90.10.10">
    <property type="entry name" value="Bulb-type lectin domain"/>
    <property type="match status" value="1"/>
</dbReference>
<dbReference type="EMBL" id="RXIC02000022">
    <property type="protein sequence ID" value="KAB1215251.1"/>
    <property type="molecule type" value="Genomic_DNA"/>
</dbReference>
<comment type="catalytic activity">
    <reaction evidence="16 17">
        <text>L-seryl-[protein] + ATP = O-phospho-L-seryl-[protein] + ADP + H(+)</text>
        <dbReference type="Rhea" id="RHEA:17989"/>
        <dbReference type="Rhea" id="RHEA-COMP:9863"/>
        <dbReference type="Rhea" id="RHEA-COMP:11604"/>
        <dbReference type="ChEBI" id="CHEBI:15378"/>
        <dbReference type="ChEBI" id="CHEBI:29999"/>
        <dbReference type="ChEBI" id="CHEBI:30616"/>
        <dbReference type="ChEBI" id="CHEBI:83421"/>
        <dbReference type="ChEBI" id="CHEBI:456216"/>
        <dbReference type="EC" id="2.7.11.1"/>
    </reaction>
</comment>
<evidence type="ECO:0000256" key="12">
    <source>
        <dbReference type="ARBA" id="ARBA00023157"/>
    </source>
</evidence>
<reference evidence="25 26" key="1">
    <citation type="journal article" date="2019" name="Plant Biotechnol. J.">
        <title>The red bayberry genome and genetic basis of sex determination.</title>
        <authorList>
            <person name="Jia H.M."/>
            <person name="Jia H.J."/>
            <person name="Cai Q.L."/>
            <person name="Wang Y."/>
            <person name="Zhao H.B."/>
            <person name="Yang W.F."/>
            <person name="Wang G.Y."/>
            <person name="Li Y.H."/>
            <person name="Zhan D.L."/>
            <person name="Shen Y.T."/>
            <person name="Niu Q.F."/>
            <person name="Chang L."/>
            <person name="Qiu J."/>
            <person name="Zhao L."/>
            <person name="Xie H.B."/>
            <person name="Fu W.Y."/>
            <person name="Jin J."/>
            <person name="Li X.W."/>
            <person name="Jiao Y."/>
            <person name="Zhou C.C."/>
            <person name="Tu T."/>
            <person name="Chai C.Y."/>
            <person name="Gao J.L."/>
            <person name="Fan L.J."/>
            <person name="van de Weg E."/>
            <person name="Wang J.Y."/>
            <person name="Gao Z.S."/>
        </authorList>
    </citation>
    <scope>NUCLEOTIDE SEQUENCE [LARGE SCALE GENOMIC DNA]</scope>
    <source>
        <tissue evidence="25">Leaves</tissue>
    </source>
</reference>
<evidence type="ECO:0000256" key="8">
    <source>
        <dbReference type="ARBA" id="ARBA00022777"/>
    </source>
</evidence>
<name>A0A6A1VQS5_9ROSI</name>
<keyword evidence="2 17" id="KW-0723">Serine/threonine-protein kinase</keyword>
<feature type="compositionally biased region" description="Basic and acidic residues" evidence="19">
    <location>
        <begin position="796"/>
        <end position="813"/>
    </location>
</feature>
<dbReference type="CDD" id="cd14066">
    <property type="entry name" value="STKc_IRAK"/>
    <property type="match status" value="1"/>
</dbReference>
<feature type="binding site" evidence="18">
    <location>
        <position position="532"/>
    </location>
    <ligand>
        <name>ATP</name>
        <dbReference type="ChEBI" id="CHEBI:30616"/>
    </ligand>
</feature>
<keyword evidence="3" id="KW-0597">Phosphoprotein</keyword>
<feature type="transmembrane region" description="Helical" evidence="20">
    <location>
        <begin position="439"/>
        <end position="460"/>
    </location>
</feature>
<dbReference type="AlphaFoldDB" id="A0A6A1VQS5"/>
<evidence type="ECO:0000259" key="24">
    <source>
        <dbReference type="PROSITE" id="PS50948"/>
    </source>
</evidence>
<feature type="domain" description="Apple" evidence="24">
    <location>
        <begin position="342"/>
        <end position="423"/>
    </location>
</feature>
<dbReference type="InterPro" id="IPR024171">
    <property type="entry name" value="SRK-like_kinase"/>
</dbReference>
<evidence type="ECO:0000259" key="23">
    <source>
        <dbReference type="PROSITE" id="PS50927"/>
    </source>
</evidence>
<dbReference type="Pfam" id="PF01453">
    <property type="entry name" value="B_lectin"/>
    <property type="match status" value="1"/>
</dbReference>
<accession>A0A6A1VQS5</accession>
<dbReference type="InterPro" id="IPR000719">
    <property type="entry name" value="Prot_kinase_dom"/>
</dbReference>
<dbReference type="SUPFAM" id="SSF51110">
    <property type="entry name" value="alpha-D-mannose-specific plant lectins"/>
    <property type="match status" value="1"/>
</dbReference>
<dbReference type="Pfam" id="PF11883">
    <property type="entry name" value="DUF3403"/>
    <property type="match status" value="1"/>
</dbReference>
<dbReference type="InterPro" id="IPR021820">
    <property type="entry name" value="S-locus_recpt_kinase_C"/>
</dbReference>
<dbReference type="SUPFAM" id="SSF56112">
    <property type="entry name" value="Protein kinase-like (PK-like)"/>
    <property type="match status" value="1"/>
</dbReference>
<dbReference type="InterPro" id="IPR008271">
    <property type="entry name" value="Ser/Thr_kinase_AS"/>
</dbReference>
<dbReference type="FunFam" id="1.10.510.10:FF:000060">
    <property type="entry name" value="G-type lectin S-receptor-like serine/threonine-protein kinase"/>
    <property type="match status" value="1"/>
</dbReference>
<evidence type="ECO:0000256" key="19">
    <source>
        <dbReference type="SAM" id="MobiDB-lite"/>
    </source>
</evidence>
<evidence type="ECO:0000256" key="13">
    <source>
        <dbReference type="ARBA" id="ARBA00023170"/>
    </source>
</evidence>
<proteinExistence type="inferred from homology"/>